<dbReference type="Proteomes" id="UP000569903">
    <property type="component" value="Unassembled WGS sequence"/>
</dbReference>
<dbReference type="Pfam" id="PF05135">
    <property type="entry name" value="Phage_connect_1"/>
    <property type="match status" value="1"/>
</dbReference>
<organism evidence="1 2">
    <name type="scientific">Listeria newyorkensis</name>
    <dbReference type="NCBI Taxonomy" id="1497681"/>
    <lineage>
        <taxon>Bacteria</taxon>
        <taxon>Bacillati</taxon>
        <taxon>Bacillota</taxon>
        <taxon>Bacilli</taxon>
        <taxon>Bacillales</taxon>
        <taxon>Listeriaceae</taxon>
        <taxon>Listeria</taxon>
    </lineage>
</organism>
<comment type="caution">
    <text evidence="1">The sequence shown here is derived from an EMBL/GenBank/DDBJ whole genome shotgun (WGS) entry which is preliminary data.</text>
</comment>
<dbReference type="EMBL" id="JAARQN010000012">
    <property type="protein sequence ID" value="MBC1458473.1"/>
    <property type="molecule type" value="Genomic_DNA"/>
</dbReference>
<dbReference type="InterPro" id="IPR021146">
    <property type="entry name" value="Phage_gp6-like_head-tail"/>
</dbReference>
<name>A0A841Z0U1_9LIST</name>
<dbReference type="RefSeq" id="WP_036130159.1">
    <property type="nucleotide sequence ID" value="NZ_JAARQN010000012.1"/>
</dbReference>
<evidence type="ECO:0000313" key="2">
    <source>
        <dbReference type="Proteomes" id="UP000569903"/>
    </source>
</evidence>
<accession>A0A841Z0U1</accession>
<evidence type="ECO:0000313" key="1">
    <source>
        <dbReference type="EMBL" id="MBC1458473.1"/>
    </source>
</evidence>
<sequence length="99" mass="11573">MTVDENIVKEFKEHVRISHDSENDSLKRKLVASYADIQEKCGSFDINKHSRGKELVFERTRYVINDALEYFDKNFISQLNSLSFELYEPSEEGASDETF</sequence>
<gene>
    <name evidence="1" type="ORF">HB850_11985</name>
</gene>
<proteinExistence type="predicted"/>
<protein>
    <submittedName>
        <fullName evidence="1">Phage gp6-like head-tail connector protein</fullName>
    </submittedName>
</protein>
<dbReference type="AlphaFoldDB" id="A0A841Z0U1"/>
<reference evidence="1 2" key="1">
    <citation type="submission" date="2020-03" db="EMBL/GenBank/DDBJ databases">
        <title>Soil Listeria distribution.</title>
        <authorList>
            <person name="Liao J."/>
            <person name="Wiedmann M."/>
        </authorList>
    </citation>
    <scope>NUCLEOTIDE SEQUENCE [LARGE SCALE GENOMIC DNA]</scope>
    <source>
        <strain evidence="1 2">FSL L7-1614</strain>
    </source>
</reference>